<dbReference type="UniPathway" id="UPA00050">
    <property type="reaction ID" value="UER00461"/>
</dbReference>
<evidence type="ECO:0000256" key="6">
    <source>
        <dbReference type="ARBA" id="ARBA00022679"/>
    </source>
</evidence>
<name>A0A831TF38_9BACT</name>
<dbReference type="InterPro" id="IPR002912">
    <property type="entry name" value="ACT_dom"/>
</dbReference>
<dbReference type="InterPro" id="IPR005260">
    <property type="entry name" value="Asp_kin_monofn"/>
</dbReference>
<keyword evidence="7 12" id="KW-0547">Nucleotide-binding</keyword>
<dbReference type="Gene3D" id="3.30.2130.10">
    <property type="entry name" value="VC0802-like"/>
    <property type="match status" value="1"/>
</dbReference>
<evidence type="ECO:0000256" key="3">
    <source>
        <dbReference type="ARBA" id="ARBA00005139"/>
    </source>
</evidence>
<evidence type="ECO:0000313" key="16">
    <source>
        <dbReference type="EMBL" id="HEG89984.1"/>
    </source>
</evidence>
<evidence type="ECO:0000256" key="2">
    <source>
        <dbReference type="ARBA" id="ARBA00004986"/>
    </source>
</evidence>
<dbReference type="EMBL" id="DSIY01000020">
    <property type="protein sequence ID" value="HEG89984.1"/>
    <property type="molecule type" value="Genomic_DNA"/>
</dbReference>
<dbReference type="PIRSF" id="PIRSF000726">
    <property type="entry name" value="Asp_kin"/>
    <property type="match status" value="1"/>
</dbReference>
<organism evidence="16">
    <name type="scientific">Thermorudis peleae</name>
    <dbReference type="NCBI Taxonomy" id="1382356"/>
    <lineage>
        <taxon>Bacteria</taxon>
        <taxon>Pseudomonadati</taxon>
        <taxon>Thermomicrobiota</taxon>
        <taxon>Thermomicrobia</taxon>
        <taxon>Thermomicrobia incertae sedis</taxon>
        <taxon>Thermorudis</taxon>
    </lineage>
</organism>
<dbReference type="InterPro" id="IPR001341">
    <property type="entry name" value="Asp_kinase"/>
</dbReference>
<keyword evidence="5 14" id="KW-0028">Amino-acid biosynthesis</keyword>
<comment type="catalytic activity">
    <reaction evidence="11 13">
        <text>L-aspartate + ATP = 4-phospho-L-aspartate + ADP</text>
        <dbReference type="Rhea" id="RHEA:23776"/>
        <dbReference type="ChEBI" id="CHEBI:29991"/>
        <dbReference type="ChEBI" id="CHEBI:30616"/>
        <dbReference type="ChEBI" id="CHEBI:57535"/>
        <dbReference type="ChEBI" id="CHEBI:456216"/>
        <dbReference type="EC" id="2.7.2.4"/>
    </reaction>
</comment>
<dbReference type="InterPro" id="IPR018042">
    <property type="entry name" value="Aspartate_kinase_CS"/>
</dbReference>
<evidence type="ECO:0000256" key="4">
    <source>
        <dbReference type="ARBA" id="ARBA00010122"/>
    </source>
</evidence>
<dbReference type="GO" id="GO:0005524">
    <property type="term" value="F:ATP binding"/>
    <property type="evidence" value="ECO:0007669"/>
    <property type="project" value="UniProtKB-KW"/>
</dbReference>
<proteinExistence type="inferred from homology"/>
<evidence type="ECO:0000256" key="7">
    <source>
        <dbReference type="ARBA" id="ARBA00022741"/>
    </source>
</evidence>
<dbReference type="InterPro" id="IPR054352">
    <property type="entry name" value="ACT_Aspartokinase"/>
</dbReference>
<evidence type="ECO:0000256" key="12">
    <source>
        <dbReference type="PIRSR" id="PIRSR000726-1"/>
    </source>
</evidence>
<dbReference type="UniPathway" id="UPA00051">
    <property type="reaction ID" value="UER00462"/>
</dbReference>
<comment type="pathway">
    <text evidence="3 14">Amino-acid biosynthesis; L-threonine biosynthesis; L-threonine from L-aspartate: step 1/5.</text>
</comment>
<evidence type="ECO:0000256" key="14">
    <source>
        <dbReference type="RuleBase" id="RU004249"/>
    </source>
</evidence>
<dbReference type="InterPro" id="IPR036393">
    <property type="entry name" value="AceGlu_kinase-like_sf"/>
</dbReference>
<evidence type="ECO:0000256" key="5">
    <source>
        <dbReference type="ARBA" id="ARBA00022605"/>
    </source>
</evidence>
<protein>
    <recommendedName>
        <fullName evidence="13">Aspartokinase</fullName>
        <ecNumber evidence="13">2.7.2.4</ecNumber>
    </recommendedName>
</protein>
<feature type="binding site" evidence="12">
    <location>
        <begin position="267"/>
        <end position="268"/>
    </location>
    <ligand>
        <name>ATP</name>
        <dbReference type="ChEBI" id="CHEBI:30616"/>
    </ligand>
</feature>
<dbReference type="FunFam" id="3.30.2130.10:FF:000001">
    <property type="entry name" value="Bifunctional aspartokinase/homoserine dehydrogenase"/>
    <property type="match status" value="1"/>
</dbReference>
<dbReference type="SUPFAM" id="SSF53633">
    <property type="entry name" value="Carbamate kinase-like"/>
    <property type="match status" value="1"/>
</dbReference>
<dbReference type="CDD" id="cd04921">
    <property type="entry name" value="ACT_AKi-HSDH-ThrA-like_1"/>
    <property type="match status" value="1"/>
</dbReference>
<evidence type="ECO:0000256" key="13">
    <source>
        <dbReference type="RuleBase" id="RU003448"/>
    </source>
</evidence>
<dbReference type="InterPro" id="IPR045865">
    <property type="entry name" value="ACT-like_dom_sf"/>
</dbReference>
<keyword evidence="8 13" id="KW-0418">Kinase</keyword>
<feature type="binding site" evidence="12">
    <location>
        <begin position="231"/>
        <end position="232"/>
    </location>
    <ligand>
        <name>ATP</name>
        <dbReference type="ChEBI" id="CHEBI:30616"/>
    </ligand>
</feature>
<dbReference type="EC" id="2.7.2.4" evidence="13"/>
<dbReference type="GO" id="GO:0009090">
    <property type="term" value="P:homoserine biosynthetic process"/>
    <property type="evidence" value="ECO:0007669"/>
    <property type="project" value="TreeGrafter"/>
</dbReference>
<dbReference type="Gene3D" id="3.30.70.260">
    <property type="match status" value="1"/>
</dbReference>
<dbReference type="SUPFAM" id="SSF55021">
    <property type="entry name" value="ACT-like"/>
    <property type="match status" value="2"/>
</dbReference>
<reference evidence="16" key="1">
    <citation type="journal article" date="2020" name="mSystems">
        <title>Genome- and Community-Level Interaction Insights into Carbon Utilization and Element Cycling Functions of Hydrothermarchaeota in Hydrothermal Sediment.</title>
        <authorList>
            <person name="Zhou Z."/>
            <person name="Liu Y."/>
            <person name="Xu W."/>
            <person name="Pan J."/>
            <person name="Luo Z.H."/>
            <person name="Li M."/>
        </authorList>
    </citation>
    <scope>NUCLEOTIDE SEQUENCE [LARGE SCALE GENOMIC DNA]</scope>
    <source>
        <strain evidence="16">SpSt-210</strain>
    </source>
</reference>
<dbReference type="GO" id="GO:0009088">
    <property type="term" value="P:threonine biosynthetic process"/>
    <property type="evidence" value="ECO:0007669"/>
    <property type="project" value="UniProtKB-UniPathway"/>
</dbReference>
<dbReference type="PANTHER" id="PTHR21499:SF3">
    <property type="entry name" value="ASPARTOKINASE"/>
    <property type="match status" value="1"/>
</dbReference>
<comment type="caution">
    <text evidence="16">The sequence shown here is derived from an EMBL/GenBank/DDBJ whole genome shotgun (WGS) entry which is preliminary data.</text>
</comment>
<dbReference type="GO" id="GO:0004072">
    <property type="term" value="F:aspartate kinase activity"/>
    <property type="evidence" value="ECO:0007669"/>
    <property type="project" value="UniProtKB-EC"/>
</dbReference>
<evidence type="ECO:0000256" key="8">
    <source>
        <dbReference type="ARBA" id="ARBA00022777"/>
    </source>
</evidence>
<feature type="binding site" evidence="12">
    <location>
        <position position="242"/>
    </location>
    <ligand>
        <name>ATP</name>
        <dbReference type="ChEBI" id="CHEBI:30616"/>
    </ligand>
</feature>
<dbReference type="InterPro" id="IPR001048">
    <property type="entry name" value="Asp/Glu/Uridylate_kinase"/>
</dbReference>
<dbReference type="NCBIfam" id="NF004938">
    <property type="entry name" value="PRK06291.1"/>
    <property type="match status" value="1"/>
</dbReference>
<feature type="binding site" evidence="12">
    <location>
        <position position="45"/>
    </location>
    <ligand>
        <name>substrate</name>
    </ligand>
</feature>
<evidence type="ECO:0000256" key="10">
    <source>
        <dbReference type="ARBA" id="ARBA00023154"/>
    </source>
</evidence>
<keyword evidence="10" id="KW-0457">Lysine biosynthesis</keyword>
<keyword evidence="6 13" id="KW-0808">Transferase</keyword>
<feature type="binding site" evidence="12">
    <location>
        <begin position="5"/>
        <end position="8"/>
    </location>
    <ligand>
        <name>ATP</name>
        <dbReference type="ChEBI" id="CHEBI:30616"/>
    </ligand>
</feature>
<dbReference type="NCBIfam" id="TIGR00656">
    <property type="entry name" value="asp_kin_monofn"/>
    <property type="match status" value="1"/>
</dbReference>
<dbReference type="GO" id="GO:0005829">
    <property type="term" value="C:cytosol"/>
    <property type="evidence" value="ECO:0007669"/>
    <property type="project" value="TreeGrafter"/>
</dbReference>
<feature type="domain" description="ACT" evidence="15">
    <location>
        <begin position="405"/>
        <end position="471"/>
    </location>
</feature>
<comment type="similarity">
    <text evidence="4 13">Belongs to the aspartokinase family.</text>
</comment>
<comment type="pathway">
    <text evidence="1 14">Amino-acid biosynthesis; L-lysine biosynthesis via DAP pathway; (S)-tetrahydrodipicolinate from L-aspartate: step 1/4.</text>
</comment>
<dbReference type="PROSITE" id="PS51671">
    <property type="entry name" value="ACT"/>
    <property type="match status" value="1"/>
</dbReference>
<evidence type="ECO:0000259" key="15">
    <source>
        <dbReference type="PROSITE" id="PS51671"/>
    </source>
</evidence>
<sequence>MRVMKFGGTSVGNAEAIDQTARILAEAYWSGEPVVAVVSAMSGVTNQLLASAAAAASGQGDASSELRQFLLDRHLPVVAELVHDLGRRAQVTVTLEEIASRCARLVESVHILGDLSPRAQDWIVSFGERMSSVLVASVLQDRGIPAVAVESDQVIVTDDAFGNASPLLDQTRARAQERLGPLLAERNLPIVTGYFGATTSGSVTTLGRGGSDFSASILGYALDADEVWIWTDVDGVMTADPRLVPEARTLPSISFAEATELAYFGAKVIHPRTMQPAAERGIPIWIKNTFRPEHPGTRIGPDTTQDGSVVKAITAIPGVSVITVEGSGFLSVADVTARVFDTVGETGVNVYMIFQASSQHSLGFVVRQADTAKVLAALEQEFELDLLKGRVLRIWEDPNLAVVAVVGAGMRGTPGVAGRVFQTLGQNRINIVAIAQGSSELNISFVIAEHEVSRAVPAIHAAFGLGNARDA</sequence>
<gene>
    <name evidence="16" type="ORF">ENP34_00835</name>
</gene>
<dbReference type="GO" id="GO:0009089">
    <property type="term" value="P:lysine biosynthetic process via diaminopimelate"/>
    <property type="evidence" value="ECO:0007669"/>
    <property type="project" value="UniProtKB-UniPathway"/>
</dbReference>
<evidence type="ECO:0000256" key="9">
    <source>
        <dbReference type="ARBA" id="ARBA00022840"/>
    </source>
</evidence>
<dbReference type="Gene3D" id="3.40.1160.10">
    <property type="entry name" value="Acetylglutamate kinase-like"/>
    <property type="match status" value="1"/>
</dbReference>
<dbReference type="PANTHER" id="PTHR21499">
    <property type="entry name" value="ASPARTATE KINASE"/>
    <property type="match status" value="1"/>
</dbReference>
<dbReference type="PROSITE" id="PS00324">
    <property type="entry name" value="ASPARTOKINASE"/>
    <property type="match status" value="1"/>
</dbReference>
<dbReference type="UniPathway" id="UPA00034">
    <property type="reaction ID" value="UER00015"/>
</dbReference>
<comment type="pathway">
    <text evidence="2 14">Amino-acid biosynthesis; L-methionine biosynthesis via de novo pathway; L-homoserine from L-aspartate: step 1/3.</text>
</comment>
<dbReference type="AlphaFoldDB" id="A0A831TF38"/>
<accession>A0A831TF38</accession>
<dbReference type="NCBIfam" id="TIGR00657">
    <property type="entry name" value="asp_kinases"/>
    <property type="match status" value="1"/>
</dbReference>
<keyword evidence="9 12" id="KW-0067">ATP-binding</keyword>
<evidence type="ECO:0000256" key="11">
    <source>
        <dbReference type="ARBA" id="ARBA00047872"/>
    </source>
</evidence>
<dbReference type="CDD" id="cd04924">
    <property type="entry name" value="ACT_AK-Arch_2"/>
    <property type="match status" value="1"/>
</dbReference>
<dbReference type="Pfam" id="PF00696">
    <property type="entry name" value="AA_kinase"/>
    <property type="match status" value="1"/>
</dbReference>
<dbReference type="Pfam" id="PF22468">
    <property type="entry name" value="ACT_9"/>
    <property type="match status" value="2"/>
</dbReference>
<feature type="binding site" evidence="12">
    <location>
        <position position="128"/>
    </location>
    <ligand>
        <name>substrate</name>
    </ligand>
</feature>
<evidence type="ECO:0000256" key="1">
    <source>
        <dbReference type="ARBA" id="ARBA00004766"/>
    </source>
</evidence>